<evidence type="ECO:0000313" key="2">
    <source>
        <dbReference type="Proteomes" id="UP000789375"/>
    </source>
</evidence>
<name>A0A9N9D9Y2_FUNMO</name>
<accession>A0A9N9D9Y2</accession>
<dbReference type="EMBL" id="CAJVPP010003494">
    <property type="protein sequence ID" value="CAG8630588.1"/>
    <property type="molecule type" value="Genomic_DNA"/>
</dbReference>
<gene>
    <name evidence="1" type="ORF">FMOSSE_LOCUS10464</name>
</gene>
<proteinExistence type="predicted"/>
<dbReference type="AlphaFoldDB" id="A0A9N9D9Y2"/>
<sequence length="72" mass="8728">MAIKRKFNRITKLGLWEPNFKYHHLIRKDKPIKGMRTHFHTKKMGLRLGIFEVAQFHPKFYMLVTPVYFPPT</sequence>
<dbReference type="Proteomes" id="UP000789375">
    <property type="component" value="Unassembled WGS sequence"/>
</dbReference>
<organism evidence="1 2">
    <name type="scientific">Funneliformis mosseae</name>
    <name type="common">Endomycorrhizal fungus</name>
    <name type="synonym">Glomus mosseae</name>
    <dbReference type="NCBI Taxonomy" id="27381"/>
    <lineage>
        <taxon>Eukaryota</taxon>
        <taxon>Fungi</taxon>
        <taxon>Fungi incertae sedis</taxon>
        <taxon>Mucoromycota</taxon>
        <taxon>Glomeromycotina</taxon>
        <taxon>Glomeromycetes</taxon>
        <taxon>Glomerales</taxon>
        <taxon>Glomeraceae</taxon>
        <taxon>Funneliformis</taxon>
    </lineage>
</organism>
<keyword evidence="2" id="KW-1185">Reference proteome</keyword>
<comment type="caution">
    <text evidence="1">The sequence shown here is derived from an EMBL/GenBank/DDBJ whole genome shotgun (WGS) entry which is preliminary data.</text>
</comment>
<protein>
    <submittedName>
        <fullName evidence="1">12097_t:CDS:1</fullName>
    </submittedName>
</protein>
<evidence type="ECO:0000313" key="1">
    <source>
        <dbReference type="EMBL" id="CAG8630588.1"/>
    </source>
</evidence>
<reference evidence="1" key="1">
    <citation type="submission" date="2021-06" db="EMBL/GenBank/DDBJ databases">
        <authorList>
            <person name="Kallberg Y."/>
            <person name="Tangrot J."/>
            <person name="Rosling A."/>
        </authorList>
    </citation>
    <scope>NUCLEOTIDE SEQUENCE</scope>
    <source>
        <strain evidence="1">87-6 pot B 2015</strain>
    </source>
</reference>